<dbReference type="RefSeq" id="WP_422918730.1">
    <property type="nucleotide sequence ID" value="NZ_JAMZEJ010000002.1"/>
</dbReference>
<comment type="caution">
    <text evidence="1">The sequence shown here is derived from an EMBL/GenBank/DDBJ whole genome shotgun (WGS) entry which is preliminary data.</text>
</comment>
<proteinExistence type="predicted"/>
<evidence type="ECO:0000313" key="2">
    <source>
        <dbReference type="Proteomes" id="UP001524547"/>
    </source>
</evidence>
<dbReference type="EMBL" id="JAMZEJ010000002">
    <property type="protein sequence ID" value="MCQ8240002.1"/>
    <property type="molecule type" value="Genomic_DNA"/>
</dbReference>
<dbReference type="SUPFAM" id="SSF51126">
    <property type="entry name" value="Pectin lyase-like"/>
    <property type="match status" value="1"/>
</dbReference>
<dbReference type="InterPro" id="IPR011050">
    <property type="entry name" value="Pectin_lyase_fold/virulence"/>
</dbReference>
<sequence length="567" mass="56763">MLHERGWVEHLPRLVAMVAMVAMAADGGMKRFGRFWPVILAGLLPAAAARADGPSFTRAGGISAPGANPSYSIDAATGMARFRALDPSTTVTGTSLAAMLAQLAAAQATAAAAVRAAGGDSGATVVTATGTATPRTAADRAADRLSALDFGAPVDGSADAAAAINAGTARMGAGGTVLLPPGTLLLTSTLLLRSGVRMLGSGAGTILRCGISPCVSQAPGSQLSGTALTDVRFVPATGGDAGDVLMALPTVSHSEIGRILVEGFTGATVLSTGGALATSTPDASLGSNVTWNNVHDLTVYGCGTCLVIQGHLNASLVPDQVNTQNIYSNINLFAVQTKGIDITVAADTNAFFGGLINLAGAGSTGVMQGDDGRVTGAANTYVNSNKFFGLAFSHQPAATSFTLFGGSGLSFATEGYGVETDIDTTQPGAVAIDMPNAASYRICGKRLDQLSNLYLGCQETGIGWRQTVVPGAATAGNTYSTPAGVQTVVLSGGGNVSGFGIALPANPPDGQVENYTTTSQTITNLSWGSVDPAAGVYGGPATLSPTAPVSFKYIKGSRSWVHVGGGG</sequence>
<protein>
    <recommendedName>
        <fullName evidence="3">Pectate lyase superfamily protein domain-containing protein</fullName>
    </recommendedName>
</protein>
<keyword evidence="2" id="KW-1185">Reference proteome</keyword>
<name>A0ABT1VUJ1_9PROT</name>
<dbReference type="Gene3D" id="2.160.20.10">
    <property type="entry name" value="Single-stranded right-handed beta-helix, Pectin lyase-like"/>
    <property type="match status" value="1"/>
</dbReference>
<gene>
    <name evidence="1" type="ORF">NFI88_04000</name>
</gene>
<accession>A0ABT1VUJ1</accession>
<reference evidence="1 2" key="1">
    <citation type="submission" date="2022-06" db="EMBL/GenBank/DDBJ databases">
        <title>Rhizosaccharibacter gen. nov. sp. nov. KSS12, endophytic bacteria isolated from sugarcane.</title>
        <authorList>
            <person name="Pitiwittayakul N."/>
        </authorList>
    </citation>
    <scope>NUCLEOTIDE SEQUENCE [LARGE SCALE GENOMIC DNA]</scope>
    <source>
        <strain evidence="1 2">KSS12</strain>
    </source>
</reference>
<evidence type="ECO:0008006" key="3">
    <source>
        <dbReference type="Google" id="ProtNLM"/>
    </source>
</evidence>
<dbReference type="InterPro" id="IPR012334">
    <property type="entry name" value="Pectin_lyas_fold"/>
</dbReference>
<organism evidence="1 2">
    <name type="scientific">Rhizosaccharibacter radicis</name>
    <dbReference type="NCBI Taxonomy" id="2782605"/>
    <lineage>
        <taxon>Bacteria</taxon>
        <taxon>Pseudomonadati</taxon>
        <taxon>Pseudomonadota</taxon>
        <taxon>Alphaproteobacteria</taxon>
        <taxon>Acetobacterales</taxon>
        <taxon>Acetobacteraceae</taxon>
        <taxon>Rhizosaccharibacter</taxon>
    </lineage>
</organism>
<dbReference type="Proteomes" id="UP001524547">
    <property type="component" value="Unassembled WGS sequence"/>
</dbReference>
<evidence type="ECO:0000313" key="1">
    <source>
        <dbReference type="EMBL" id="MCQ8240002.1"/>
    </source>
</evidence>